<comment type="caution">
    <text evidence="4">The sequence shown here is derived from an EMBL/GenBank/DDBJ whole genome shotgun (WGS) entry which is preliminary data.</text>
</comment>
<dbReference type="RefSeq" id="XP_066800292.1">
    <property type="nucleotide sequence ID" value="XM_066949284.1"/>
</dbReference>
<dbReference type="PANTHER" id="PTHR43420">
    <property type="entry name" value="ACETYLTRANSFERASE"/>
    <property type="match status" value="1"/>
</dbReference>
<dbReference type="KEGG" id="kne:92183455"/>
<feature type="domain" description="N-acetyltransferase" evidence="3">
    <location>
        <begin position="4"/>
        <end position="184"/>
    </location>
</feature>
<dbReference type="EMBL" id="JBCAWK010000012">
    <property type="protein sequence ID" value="KAK8845484.1"/>
    <property type="molecule type" value="Genomic_DNA"/>
</dbReference>
<protein>
    <recommendedName>
        <fullName evidence="3">N-acetyltransferase domain-containing protein</fullName>
    </recommendedName>
</protein>
<dbReference type="PROSITE" id="PS51186">
    <property type="entry name" value="GNAT"/>
    <property type="match status" value="1"/>
</dbReference>
<keyword evidence="2" id="KW-0012">Acyltransferase</keyword>
<dbReference type="CDD" id="cd04301">
    <property type="entry name" value="NAT_SF"/>
    <property type="match status" value="1"/>
</dbReference>
<gene>
    <name evidence="4" type="ORF">IAR55_006197</name>
</gene>
<accession>A0AAW0YK23</accession>
<dbReference type="InterPro" id="IPR000182">
    <property type="entry name" value="GNAT_dom"/>
</dbReference>
<dbReference type="GO" id="GO:0016747">
    <property type="term" value="F:acyltransferase activity, transferring groups other than amino-acyl groups"/>
    <property type="evidence" value="ECO:0007669"/>
    <property type="project" value="InterPro"/>
</dbReference>
<dbReference type="GeneID" id="92183455"/>
<dbReference type="Gene3D" id="3.40.630.30">
    <property type="match status" value="1"/>
</dbReference>
<name>A0AAW0YK23_9TREE</name>
<evidence type="ECO:0000256" key="1">
    <source>
        <dbReference type="ARBA" id="ARBA00022679"/>
    </source>
</evidence>
<evidence type="ECO:0000313" key="4">
    <source>
        <dbReference type="EMBL" id="KAK8845484.1"/>
    </source>
</evidence>
<dbReference type="InterPro" id="IPR050680">
    <property type="entry name" value="YpeA/RimI_acetyltransf"/>
</dbReference>
<keyword evidence="1" id="KW-0808">Transferase</keyword>
<evidence type="ECO:0000256" key="2">
    <source>
        <dbReference type="ARBA" id="ARBA00023315"/>
    </source>
</evidence>
<dbReference type="PANTHER" id="PTHR43420:SF47">
    <property type="entry name" value="N-ACETYLTRANSFERASE DOMAIN-CONTAINING PROTEIN"/>
    <property type="match status" value="1"/>
</dbReference>
<proteinExistence type="predicted"/>
<dbReference type="InterPro" id="IPR016181">
    <property type="entry name" value="Acyl_CoA_acyltransferase"/>
</dbReference>
<keyword evidence="5" id="KW-1185">Reference proteome</keyword>
<sequence>MSAISIRKAECTVADAECIVSIGRPVFTATFAHTCTPADLELFVEESYTVDKILTELKDHNTTFFFASMAGAEDEAETAFGFSQLRIRSTEPCLARYTKYIELQRIYFSVDVDHHGSGIARKLMEHNMGDAKDMGYEQIWLGVYEENDRARRFYGKFGFERIGEHHLLVGKDLQTDLVMIASLETNRTRISSNS</sequence>
<dbReference type="Pfam" id="PF00583">
    <property type="entry name" value="Acetyltransf_1"/>
    <property type="match status" value="1"/>
</dbReference>
<reference evidence="4 5" key="1">
    <citation type="journal article" date="2024" name="bioRxiv">
        <title>Comparative genomics of Cryptococcus and Kwoniella reveals pathogenesis evolution and contrasting karyotype dynamics via intercentromeric recombination or chromosome fusion.</title>
        <authorList>
            <person name="Coelho M.A."/>
            <person name="David-Palma M."/>
            <person name="Shea T."/>
            <person name="Bowers K."/>
            <person name="McGinley-Smith S."/>
            <person name="Mohammad A.W."/>
            <person name="Gnirke A."/>
            <person name="Yurkov A.M."/>
            <person name="Nowrousian M."/>
            <person name="Sun S."/>
            <person name="Cuomo C.A."/>
            <person name="Heitman J."/>
        </authorList>
    </citation>
    <scope>NUCLEOTIDE SEQUENCE [LARGE SCALE GENOMIC DNA]</scope>
    <source>
        <strain evidence="4 5">CBS 13917</strain>
    </source>
</reference>
<dbReference type="Proteomes" id="UP001388673">
    <property type="component" value="Unassembled WGS sequence"/>
</dbReference>
<evidence type="ECO:0000259" key="3">
    <source>
        <dbReference type="PROSITE" id="PS51186"/>
    </source>
</evidence>
<dbReference type="SUPFAM" id="SSF55729">
    <property type="entry name" value="Acyl-CoA N-acyltransferases (Nat)"/>
    <property type="match status" value="1"/>
</dbReference>
<dbReference type="AlphaFoldDB" id="A0AAW0YK23"/>
<evidence type="ECO:0000313" key="5">
    <source>
        <dbReference type="Proteomes" id="UP001388673"/>
    </source>
</evidence>
<organism evidence="4 5">
    <name type="scientific">Kwoniella newhampshirensis</name>
    <dbReference type="NCBI Taxonomy" id="1651941"/>
    <lineage>
        <taxon>Eukaryota</taxon>
        <taxon>Fungi</taxon>
        <taxon>Dikarya</taxon>
        <taxon>Basidiomycota</taxon>
        <taxon>Agaricomycotina</taxon>
        <taxon>Tremellomycetes</taxon>
        <taxon>Tremellales</taxon>
        <taxon>Cryptococcaceae</taxon>
        <taxon>Kwoniella</taxon>
    </lineage>
</organism>